<keyword evidence="2 3" id="KW-0472">Membrane</keyword>
<keyword evidence="5" id="KW-0378">Hydrolase</keyword>
<evidence type="ECO:0000256" key="2">
    <source>
        <dbReference type="ARBA" id="ARBA00023136"/>
    </source>
</evidence>
<protein>
    <submittedName>
        <fullName evidence="5">Serine hydrolase</fullName>
    </submittedName>
</protein>
<dbReference type="EMBL" id="CAXJRC010000045">
    <property type="protein sequence ID" value="CAL2108437.1"/>
    <property type="molecule type" value="Genomic_DNA"/>
</dbReference>
<dbReference type="GO" id="GO:0016787">
    <property type="term" value="F:hydrolase activity"/>
    <property type="evidence" value="ECO:0007669"/>
    <property type="project" value="UniProtKB-KW"/>
</dbReference>
<dbReference type="PANTHER" id="PTHR46825">
    <property type="entry name" value="D-ALANYL-D-ALANINE-CARBOXYPEPTIDASE/ENDOPEPTIDASE AMPH"/>
    <property type="match status" value="1"/>
</dbReference>
<dbReference type="Proteomes" id="UP001497602">
    <property type="component" value="Unassembled WGS sequence"/>
</dbReference>
<keyword evidence="3" id="KW-0812">Transmembrane</keyword>
<keyword evidence="6" id="KW-1185">Reference proteome</keyword>
<gene>
    <name evidence="5" type="ORF">T190115A13A_80012</name>
</gene>
<keyword evidence="3" id="KW-1133">Transmembrane helix</keyword>
<proteinExistence type="predicted"/>
<feature type="domain" description="Beta-lactamase-related" evidence="4">
    <location>
        <begin position="49"/>
        <end position="356"/>
    </location>
</feature>
<evidence type="ECO:0000256" key="1">
    <source>
        <dbReference type="ARBA" id="ARBA00004370"/>
    </source>
</evidence>
<feature type="transmembrane region" description="Helical" evidence="3">
    <location>
        <begin position="6"/>
        <end position="22"/>
    </location>
</feature>
<evidence type="ECO:0000259" key="4">
    <source>
        <dbReference type="Pfam" id="PF00144"/>
    </source>
</evidence>
<dbReference type="SUPFAM" id="SSF56601">
    <property type="entry name" value="beta-lactamase/transpeptidase-like"/>
    <property type="match status" value="1"/>
</dbReference>
<evidence type="ECO:0000313" key="5">
    <source>
        <dbReference type="EMBL" id="CAL2108437.1"/>
    </source>
</evidence>
<dbReference type="Pfam" id="PF00144">
    <property type="entry name" value="Beta-lactamase"/>
    <property type="match status" value="1"/>
</dbReference>
<comment type="subcellular location">
    <subcellularLocation>
        <location evidence="1">Membrane</location>
    </subcellularLocation>
</comment>
<dbReference type="InterPro" id="IPR050491">
    <property type="entry name" value="AmpC-like"/>
</dbReference>
<dbReference type="Gene3D" id="3.40.710.10">
    <property type="entry name" value="DD-peptidase/beta-lactamase superfamily"/>
    <property type="match status" value="1"/>
</dbReference>
<comment type="caution">
    <text evidence="5">The sequence shown here is derived from an EMBL/GenBank/DDBJ whole genome shotgun (WGS) entry which is preliminary data.</text>
</comment>
<dbReference type="PANTHER" id="PTHR46825:SF11">
    <property type="entry name" value="PENICILLIN-BINDING PROTEIN 4"/>
    <property type="match status" value="1"/>
</dbReference>
<dbReference type="InterPro" id="IPR001466">
    <property type="entry name" value="Beta-lactam-related"/>
</dbReference>
<evidence type="ECO:0000256" key="3">
    <source>
        <dbReference type="SAM" id="Phobius"/>
    </source>
</evidence>
<evidence type="ECO:0000313" key="6">
    <source>
        <dbReference type="Proteomes" id="UP001497602"/>
    </source>
</evidence>
<dbReference type="RefSeq" id="WP_348740041.1">
    <property type="nucleotide sequence ID" value="NZ_CAXJRC010000045.1"/>
</dbReference>
<reference evidence="5 6" key="1">
    <citation type="submission" date="2024-05" db="EMBL/GenBank/DDBJ databases">
        <authorList>
            <person name="Duchaud E."/>
        </authorList>
    </citation>
    <scope>NUCLEOTIDE SEQUENCE [LARGE SCALE GENOMIC DNA]</scope>
    <source>
        <strain evidence="5">Ena-SAMPLE-TAB-13-05-2024-13:56:06:370-140305</strain>
    </source>
</reference>
<dbReference type="InterPro" id="IPR012338">
    <property type="entry name" value="Beta-lactam/transpept-like"/>
</dbReference>
<accession>A0ABM9PRK7</accession>
<sequence>MILYSVLIVTSIVILVIILWKIETNVPKIPKVKEGNKEAKIKSIKRWFKVLERRKKFNGVALLTHKDEVIFKLVMGVSGATQKPLTESSMLRIASLSKSFTAFAIMNLVKKEKIHYNDLVSEHVTFFKHKQVTIRNLLNHTSGILVDYIAIAKKNKPSKNYILSITDAVHLVLKVMEEDKLVPNIKFVYNNTNYIFLAYIVEKVTGLSFEEYIKEEICKPLGLIQTRVWNLLSKETIENTANIAEDFEAYLKSKPIKLKPTWIDGVAGDGAIFSSINDLEKWSKIWEDNSLLNKEELKEAYKPHQLKDGTYSDYGFGWVLNRDNSIWHNGKWLAANSLMIKNFKKETCLILVDNSANLRFEKITKKLLYELEDYL</sequence>
<organism evidence="5 6">
    <name type="scientific">Tenacibaculum vairaonense</name>
    <dbReference type="NCBI Taxonomy" id="3137860"/>
    <lineage>
        <taxon>Bacteria</taxon>
        <taxon>Pseudomonadati</taxon>
        <taxon>Bacteroidota</taxon>
        <taxon>Flavobacteriia</taxon>
        <taxon>Flavobacteriales</taxon>
        <taxon>Flavobacteriaceae</taxon>
        <taxon>Tenacibaculum</taxon>
    </lineage>
</organism>
<name>A0ABM9PRK7_9FLAO</name>